<accession>A0A074N297</accession>
<evidence type="ECO:0000313" key="4">
    <source>
        <dbReference type="Proteomes" id="UP000027647"/>
    </source>
</evidence>
<organism evidence="3 4">
    <name type="scientific">Erythrobacter longus</name>
    <dbReference type="NCBI Taxonomy" id="1044"/>
    <lineage>
        <taxon>Bacteria</taxon>
        <taxon>Pseudomonadati</taxon>
        <taxon>Pseudomonadota</taxon>
        <taxon>Alphaproteobacteria</taxon>
        <taxon>Sphingomonadales</taxon>
        <taxon>Erythrobacteraceae</taxon>
        <taxon>Erythrobacter/Porphyrobacter group</taxon>
        <taxon>Erythrobacter</taxon>
    </lineage>
</organism>
<dbReference type="RefSeq" id="WP_034958415.1">
    <property type="nucleotide sequence ID" value="NZ_JMIW01000001.1"/>
</dbReference>
<dbReference type="OrthoDB" id="6038785at2"/>
<comment type="caution">
    <text evidence="3">The sequence shown here is derived from an EMBL/GenBank/DDBJ whole genome shotgun (WGS) entry which is preliminary data.</text>
</comment>
<dbReference type="PANTHER" id="PTHR38731:SF1">
    <property type="entry name" value="FECR PROTEIN DOMAIN-CONTAINING PROTEIN"/>
    <property type="match status" value="1"/>
</dbReference>
<feature type="chain" id="PRO_5001699546" description="FecR protein domain-containing protein" evidence="1">
    <location>
        <begin position="22"/>
        <end position="149"/>
    </location>
</feature>
<evidence type="ECO:0000313" key="3">
    <source>
        <dbReference type="EMBL" id="KEO92037.1"/>
    </source>
</evidence>
<keyword evidence="1" id="KW-0732">Signal</keyword>
<dbReference type="InterPro" id="IPR006860">
    <property type="entry name" value="FecR"/>
</dbReference>
<dbReference type="STRING" id="1044.EH31_05030"/>
<name>A0A074N297_ERYLO</name>
<dbReference type="Pfam" id="PF04773">
    <property type="entry name" value="FecR"/>
    <property type="match status" value="1"/>
</dbReference>
<dbReference type="EMBL" id="JMIW01000001">
    <property type="protein sequence ID" value="KEO92037.1"/>
    <property type="molecule type" value="Genomic_DNA"/>
</dbReference>
<dbReference type="Proteomes" id="UP000027647">
    <property type="component" value="Unassembled WGS sequence"/>
</dbReference>
<dbReference type="AlphaFoldDB" id="A0A074N297"/>
<evidence type="ECO:0000256" key="1">
    <source>
        <dbReference type="SAM" id="SignalP"/>
    </source>
</evidence>
<dbReference type="eggNOG" id="COG4254">
    <property type="taxonomic scope" value="Bacteria"/>
</dbReference>
<gene>
    <name evidence="3" type="ORF">EH31_05030</name>
</gene>
<keyword evidence="4" id="KW-1185">Reference proteome</keyword>
<reference evidence="3 4" key="1">
    <citation type="submission" date="2014-04" db="EMBL/GenBank/DDBJ databases">
        <title>A comprehensive comparison of genomes of Erythrobacter spp. strains.</title>
        <authorList>
            <person name="Zheng Q."/>
        </authorList>
    </citation>
    <scope>NUCLEOTIDE SEQUENCE [LARGE SCALE GENOMIC DNA]</scope>
    <source>
        <strain evidence="3 4">DSM 6997</strain>
    </source>
</reference>
<evidence type="ECO:0000259" key="2">
    <source>
        <dbReference type="Pfam" id="PF04773"/>
    </source>
</evidence>
<dbReference type="PANTHER" id="PTHR38731">
    <property type="entry name" value="LIPL45-RELATED LIPOPROTEIN-RELATED"/>
    <property type="match status" value="1"/>
</dbReference>
<feature type="domain" description="FecR protein" evidence="2">
    <location>
        <begin position="62"/>
        <end position="147"/>
    </location>
</feature>
<feature type="signal peptide" evidence="1">
    <location>
        <begin position="1"/>
        <end position="21"/>
    </location>
</feature>
<proteinExistence type="predicted"/>
<sequence length="149" mass="16177">MRNLFLLLAAIFALAAQPAVAQTDAGDTIGRIKNVTQGGIEVVRDGGKLQGTSGFRLREGDIVVTRAGQRAGITFVDNTRMVVAPKSRMIISSYRFDRKRRTGESQMTIERGKVGVDSGELARSGRMKFKTPTSTLGVRGTTFVIEVDE</sequence>
<protein>
    <recommendedName>
        <fullName evidence="2">FecR protein domain-containing protein</fullName>
    </recommendedName>
</protein>